<accession>A0ACC2MI59</accession>
<protein>
    <submittedName>
        <fullName evidence="1">Uncharacterized protein</fullName>
    </submittedName>
</protein>
<evidence type="ECO:0000313" key="1">
    <source>
        <dbReference type="EMBL" id="KAJ8645301.1"/>
    </source>
</evidence>
<sequence>MVSVSLESVSKQIEDISWRMENLGKSLQQLQPHSSALSFSLQWQEIEHYFYSIKKSIDDSFCDLESKAHKQQQTPQPQIDESIRDVEEIIGDIKMKAQQQQQNNSTLQSQIDESILDVEEIIGDIKKKVQQQQQNNSNLQSQIDESIRDLEEIIRHLELKLQQSQIDESPSDLESKSEKDEIFFDVDESKEPRIKLFTLGLLKSQPETETITDKKTQQGRGEPGVCELRSLIKMNKSSLSTISDTVTEKLRSSADPAKMAFDVIDGLSFYQGQRLVSDALMKIAPEMEITVAEVERKKALKLAGRWKNIMSGVNFFSGVLPLSFLKLVRAFELISDVGVDGLFVAFSKFDHKKERIPYFREFGLEDKAPDFIRKLISENRHIDALDFAFAFKLQDKFPPLPLLEDYLKEAKKAAQELCRSGDGNPHEAYTATKTQLRAMNSVIKTIKEYNIEAESLLESVAESRCMLKEQSRKERKAAKAVRKPQQQLGDKQPQPAAKARAGPQNMKKLERHPQPAPNISPPPQRTGLQIDHVSPESYSPGSYRFVEPSSGLAASYNNLGSSLPAGPQRTGQQIDHVSPESYSPGSYRFVEPSSGLAASYNNLGSSLPAGPQRTGQQIDHVSPQSYSPGSYRFVGPSSGLAASYNNLGSSLPAGPSVLGERPIQPSSQLRTFWVPNPYYPSHHP</sequence>
<name>A0ACC2MI59_PERAE</name>
<gene>
    <name evidence="1" type="ORF">MRB53_007049</name>
</gene>
<organism evidence="1 2">
    <name type="scientific">Persea americana</name>
    <name type="common">Avocado</name>
    <dbReference type="NCBI Taxonomy" id="3435"/>
    <lineage>
        <taxon>Eukaryota</taxon>
        <taxon>Viridiplantae</taxon>
        <taxon>Streptophyta</taxon>
        <taxon>Embryophyta</taxon>
        <taxon>Tracheophyta</taxon>
        <taxon>Spermatophyta</taxon>
        <taxon>Magnoliopsida</taxon>
        <taxon>Magnoliidae</taxon>
        <taxon>Laurales</taxon>
        <taxon>Lauraceae</taxon>
        <taxon>Persea</taxon>
    </lineage>
</organism>
<reference evidence="1 2" key="1">
    <citation type="journal article" date="2022" name="Hortic Res">
        <title>A haplotype resolved chromosomal level avocado genome allows analysis of novel avocado genes.</title>
        <authorList>
            <person name="Nath O."/>
            <person name="Fletcher S.J."/>
            <person name="Hayward A."/>
            <person name="Shaw L.M."/>
            <person name="Masouleh A.K."/>
            <person name="Furtado A."/>
            <person name="Henry R.J."/>
            <person name="Mitter N."/>
        </authorList>
    </citation>
    <scope>NUCLEOTIDE SEQUENCE [LARGE SCALE GENOMIC DNA]</scope>
    <source>
        <strain evidence="2">cv. Hass</strain>
    </source>
</reference>
<comment type="caution">
    <text evidence="1">The sequence shown here is derived from an EMBL/GenBank/DDBJ whole genome shotgun (WGS) entry which is preliminary data.</text>
</comment>
<keyword evidence="2" id="KW-1185">Reference proteome</keyword>
<proteinExistence type="predicted"/>
<dbReference type="EMBL" id="CM056810">
    <property type="protein sequence ID" value="KAJ8645301.1"/>
    <property type="molecule type" value="Genomic_DNA"/>
</dbReference>
<dbReference type="Proteomes" id="UP001234297">
    <property type="component" value="Chromosome 2"/>
</dbReference>
<evidence type="ECO:0000313" key="2">
    <source>
        <dbReference type="Proteomes" id="UP001234297"/>
    </source>
</evidence>